<accession>A0A415E7E8</accession>
<keyword evidence="2" id="KW-1185">Reference proteome</keyword>
<sequence length="147" mass="17136">MGRKSKSYESQKWEAYTGDRTYTRIFSSMFDSPAYKHLTPQARSVYFTLKSQYKGEYTEKRFNTKGTVICPYSDIEESGIRRGSITRYLNELELFGFIRSESGGLSVASRYTFLEEWKNITNEEAVKLKQEAKNYKTRGDFDSRTSS</sequence>
<evidence type="ECO:0008006" key="3">
    <source>
        <dbReference type="Google" id="ProtNLM"/>
    </source>
</evidence>
<dbReference type="OrthoDB" id="9803733at2"/>
<proteinExistence type="predicted"/>
<dbReference type="EMBL" id="QRMS01000001">
    <property type="protein sequence ID" value="RHJ89565.1"/>
    <property type="molecule type" value="Genomic_DNA"/>
</dbReference>
<comment type="caution">
    <text evidence="1">The sequence shown here is derived from an EMBL/GenBank/DDBJ whole genome shotgun (WGS) entry which is preliminary data.</text>
</comment>
<reference evidence="1 2" key="1">
    <citation type="submission" date="2018-08" db="EMBL/GenBank/DDBJ databases">
        <title>A genome reference for cultivated species of the human gut microbiota.</title>
        <authorList>
            <person name="Zou Y."/>
            <person name="Xue W."/>
            <person name="Luo G."/>
        </authorList>
    </citation>
    <scope>NUCLEOTIDE SEQUENCE [LARGE SCALE GENOMIC DNA]</scope>
    <source>
        <strain evidence="1 2">AM07-24</strain>
    </source>
</reference>
<dbReference type="RefSeq" id="WP_118333669.1">
    <property type="nucleotide sequence ID" value="NZ_AP025567.1"/>
</dbReference>
<dbReference type="AlphaFoldDB" id="A0A415E7E8"/>
<organism evidence="1 2">
    <name type="scientific">Emergencia timonensis</name>
    <dbReference type="NCBI Taxonomy" id="1776384"/>
    <lineage>
        <taxon>Bacteria</taxon>
        <taxon>Bacillati</taxon>
        <taxon>Bacillota</taxon>
        <taxon>Clostridia</taxon>
        <taxon>Peptostreptococcales</taxon>
        <taxon>Anaerovoracaceae</taxon>
        <taxon>Emergencia</taxon>
    </lineage>
</organism>
<gene>
    <name evidence="1" type="ORF">DW099_03045</name>
</gene>
<evidence type="ECO:0000313" key="1">
    <source>
        <dbReference type="EMBL" id="RHJ89565.1"/>
    </source>
</evidence>
<name>A0A415E7E8_9FIRM</name>
<evidence type="ECO:0000313" key="2">
    <source>
        <dbReference type="Proteomes" id="UP000284841"/>
    </source>
</evidence>
<protein>
    <recommendedName>
        <fullName evidence="3">Helix-turn-helix domain-containing protein</fullName>
    </recommendedName>
</protein>
<dbReference type="Proteomes" id="UP000284841">
    <property type="component" value="Unassembled WGS sequence"/>
</dbReference>